<dbReference type="OrthoDB" id="2794493at2759"/>
<organism evidence="2 3">
    <name type="scientific">Trametes pubescens</name>
    <name type="common">White-rot fungus</name>
    <dbReference type="NCBI Taxonomy" id="154538"/>
    <lineage>
        <taxon>Eukaryota</taxon>
        <taxon>Fungi</taxon>
        <taxon>Dikarya</taxon>
        <taxon>Basidiomycota</taxon>
        <taxon>Agaricomycotina</taxon>
        <taxon>Agaricomycetes</taxon>
        <taxon>Polyporales</taxon>
        <taxon>Polyporaceae</taxon>
        <taxon>Trametes</taxon>
    </lineage>
</organism>
<feature type="region of interest" description="Disordered" evidence="1">
    <location>
        <begin position="23"/>
        <end position="83"/>
    </location>
</feature>
<feature type="compositionally biased region" description="Pro residues" evidence="1">
    <location>
        <begin position="442"/>
        <end position="452"/>
    </location>
</feature>
<keyword evidence="3" id="KW-1185">Reference proteome</keyword>
<feature type="compositionally biased region" description="Basic and acidic residues" evidence="1">
    <location>
        <begin position="851"/>
        <end position="860"/>
    </location>
</feature>
<dbReference type="EMBL" id="MNAD01001022">
    <property type="protein sequence ID" value="OJT08640.1"/>
    <property type="molecule type" value="Genomic_DNA"/>
</dbReference>
<feature type="compositionally biased region" description="Polar residues" evidence="1">
    <location>
        <begin position="156"/>
        <end position="172"/>
    </location>
</feature>
<feature type="compositionally biased region" description="Polar residues" evidence="1">
    <location>
        <begin position="428"/>
        <end position="441"/>
    </location>
</feature>
<evidence type="ECO:0000256" key="1">
    <source>
        <dbReference type="SAM" id="MobiDB-lite"/>
    </source>
</evidence>
<feature type="non-terminal residue" evidence="2">
    <location>
        <position position="1"/>
    </location>
</feature>
<gene>
    <name evidence="2" type="ORF">TRAPUB_456</name>
</gene>
<feature type="region of interest" description="Disordered" evidence="1">
    <location>
        <begin position="357"/>
        <end position="475"/>
    </location>
</feature>
<feature type="compositionally biased region" description="Basic and acidic residues" evidence="1">
    <location>
        <begin position="114"/>
        <end position="129"/>
    </location>
</feature>
<dbReference type="AlphaFoldDB" id="A0A1M2VM57"/>
<proteinExistence type="predicted"/>
<evidence type="ECO:0000313" key="3">
    <source>
        <dbReference type="Proteomes" id="UP000184267"/>
    </source>
</evidence>
<feature type="compositionally biased region" description="Low complexity" evidence="1">
    <location>
        <begin position="524"/>
        <end position="542"/>
    </location>
</feature>
<feature type="compositionally biased region" description="Polar residues" evidence="1">
    <location>
        <begin position="401"/>
        <end position="415"/>
    </location>
</feature>
<dbReference type="Proteomes" id="UP000184267">
    <property type="component" value="Unassembled WGS sequence"/>
</dbReference>
<sequence>KSVPPVEVASSWNVNIRDNNIVRQHEVLHDSSSIRSPRNMPLPESPQPESPQHESPHDRPPSQARRVVPMPQRRTTSPKTMAPVPVAARKEAVLAAPVEGIRYPIASTSGAAEAVHRRESSSHRDDLRRRYQGFVPSQGAQRRESIKGFHSADAPPSTSRSAPGQSHSSSTHVYQPPIIVQQMIPLAAPTHNNRHVQHFHNQSVAQVPLPPTPQYGTHDPHATYGTEGPMYDDTGSAYRTPHQALPLPQLPSDGQWPQQSLPSGIHPGQYDANTSGPVFQQWHNHRQSSHPDVVMRKETTSGHNSTAHQTRLVSFDPRFVTGGGQHSAHENLPSYTPLNNFSRYSFEQLLAVLQWPNGSRSSSAPDQGEGEDVISTPMCSTVASSSRTMPEDREHAPSPSLPYQNVPSPELQTQRVQDKGKGRAALSDCSSYENLCESSSPVHPPEAEPPFRVPGMGPTRSADRPTAPATGDNSGVVNAPVVMLLVKRMEGMNQTMYHFQSAMVSEMRAMNQAMSSALTALAGSSSVGQSSGGSKTKGSGSKQRNHGGPTRVRNARSEMPPADDMMDEDRDVDGHVSGNEAGDEDEGDDDDDDDEEEEEEEEFSEEDEDEDGSADMDVVRLRARVRKVLDTMLGIHDWTTVASRYPPLTEEEIKSVSAREDIVTCSAENFRVDFHNPWKRFEFNQITRDVFISNFLATVASGAFMTNPTPRHLLTREAIGDVLDKRMKYCCLLYRRSIKPLSSKDSKKASRHGCMVMRRKTLLKSRRRTVVRRNLNQHAALLKQLKPRNMSGDETDGPSKMHPPTWSIVISDWQSLPLRTMLWRIDEMGIEDWLHPKGTRATQGNPPRLRVLRDGGKTEDGNTPSGLHRNCYNTAWLETLHPHQLRNLQMIDADYDFSI</sequence>
<comment type="caution">
    <text evidence="2">The sequence shown here is derived from an EMBL/GenBank/DDBJ whole genome shotgun (WGS) entry which is preliminary data.</text>
</comment>
<name>A0A1M2VM57_TRAPU</name>
<accession>A0A1M2VM57</accession>
<protein>
    <submittedName>
        <fullName evidence="2">Uncharacterized protein</fullName>
    </submittedName>
</protein>
<feature type="compositionally biased region" description="Polar residues" evidence="1">
    <location>
        <begin position="377"/>
        <end position="388"/>
    </location>
</feature>
<feature type="region of interest" description="Disordered" evidence="1">
    <location>
        <begin position="109"/>
        <end position="172"/>
    </location>
</feature>
<evidence type="ECO:0000313" key="2">
    <source>
        <dbReference type="EMBL" id="OJT08640.1"/>
    </source>
</evidence>
<feature type="region of interest" description="Disordered" evidence="1">
    <location>
        <begin position="836"/>
        <end position="866"/>
    </location>
</feature>
<feature type="compositionally biased region" description="Acidic residues" evidence="1">
    <location>
        <begin position="581"/>
        <end position="614"/>
    </location>
</feature>
<feature type="region of interest" description="Disordered" evidence="1">
    <location>
        <begin position="524"/>
        <end position="616"/>
    </location>
</feature>
<feature type="compositionally biased region" description="Basic and acidic residues" evidence="1">
    <location>
        <begin position="51"/>
        <end position="60"/>
    </location>
</feature>
<dbReference type="STRING" id="154538.A0A1M2VM57"/>
<reference evidence="2 3" key="1">
    <citation type="submission" date="2016-10" db="EMBL/GenBank/DDBJ databases">
        <title>Genome sequence of the basidiomycete white-rot fungus Trametes pubescens.</title>
        <authorList>
            <person name="Makela M.R."/>
            <person name="Granchi Z."/>
            <person name="Peng M."/>
            <person name="De Vries R.P."/>
            <person name="Grigoriev I."/>
            <person name="Riley R."/>
            <person name="Hilden K."/>
        </authorList>
    </citation>
    <scope>NUCLEOTIDE SEQUENCE [LARGE SCALE GENOMIC DNA]</scope>
    <source>
        <strain evidence="2 3">FBCC735</strain>
    </source>
</reference>